<reference evidence="2 3" key="1">
    <citation type="submission" date="2017-09" db="EMBL/GenBank/DDBJ databases">
        <title>WGS assembly of Aquilegia coerulea Goldsmith.</title>
        <authorList>
            <person name="Hodges S."/>
            <person name="Kramer E."/>
            <person name="Nordborg M."/>
            <person name="Tomkins J."/>
            <person name="Borevitz J."/>
            <person name="Derieg N."/>
            <person name="Yan J."/>
            <person name="Mihaltcheva S."/>
            <person name="Hayes R.D."/>
            <person name="Rokhsar D."/>
        </authorList>
    </citation>
    <scope>NUCLEOTIDE SEQUENCE [LARGE SCALE GENOMIC DNA]</scope>
    <source>
        <strain evidence="3">cv. Goldsmith</strain>
    </source>
</reference>
<keyword evidence="1" id="KW-0812">Transmembrane</keyword>
<evidence type="ECO:0000256" key="1">
    <source>
        <dbReference type="SAM" id="Phobius"/>
    </source>
</evidence>
<evidence type="ECO:0000313" key="3">
    <source>
        <dbReference type="Proteomes" id="UP000230069"/>
    </source>
</evidence>
<keyword evidence="1" id="KW-1133">Transmembrane helix</keyword>
<dbReference type="InParanoid" id="A0A2G5CWD2"/>
<proteinExistence type="predicted"/>
<sequence>MGIGVSKKIGKPRNRTEPNRTGYRSTLFYVVLWFFCLLSLLLPWSTRSILDRKVYLAFSDSHMDRLLGYVLNVAFNNILVKLWFQSYSCSLASNTNSHHGNMFQKVSPVFLLEKVSQVEVNCRDGAIYRFLHFLVILCKVFFG</sequence>
<keyword evidence="3" id="KW-1185">Reference proteome</keyword>
<evidence type="ECO:0000313" key="2">
    <source>
        <dbReference type="EMBL" id="PIA35574.1"/>
    </source>
</evidence>
<dbReference type="AlphaFoldDB" id="A0A2G5CWD2"/>
<organism evidence="2 3">
    <name type="scientific">Aquilegia coerulea</name>
    <name type="common">Rocky mountain columbine</name>
    <dbReference type="NCBI Taxonomy" id="218851"/>
    <lineage>
        <taxon>Eukaryota</taxon>
        <taxon>Viridiplantae</taxon>
        <taxon>Streptophyta</taxon>
        <taxon>Embryophyta</taxon>
        <taxon>Tracheophyta</taxon>
        <taxon>Spermatophyta</taxon>
        <taxon>Magnoliopsida</taxon>
        <taxon>Ranunculales</taxon>
        <taxon>Ranunculaceae</taxon>
        <taxon>Thalictroideae</taxon>
        <taxon>Aquilegia</taxon>
    </lineage>
</organism>
<name>A0A2G5CWD2_AQUCA</name>
<keyword evidence="1" id="KW-0472">Membrane</keyword>
<dbReference type="Proteomes" id="UP000230069">
    <property type="component" value="Unassembled WGS sequence"/>
</dbReference>
<gene>
    <name evidence="2" type="ORF">AQUCO_03500144v1</name>
</gene>
<protein>
    <submittedName>
        <fullName evidence="2">Uncharacterized protein</fullName>
    </submittedName>
</protein>
<dbReference type="EMBL" id="KZ305052">
    <property type="protein sequence ID" value="PIA35574.1"/>
    <property type="molecule type" value="Genomic_DNA"/>
</dbReference>
<accession>A0A2G5CWD2</accession>
<feature type="transmembrane region" description="Helical" evidence="1">
    <location>
        <begin position="26"/>
        <end position="45"/>
    </location>
</feature>